<dbReference type="Pfam" id="PF02115">
    <property type="entry name" value="Rho_GDI"/>
    <property type="match status" value="1"/>
</dbReference>
<dbReference type="Gene3D" id="2.70.50.30">
    <property type="entry name" value="Coagulation Factor XIII, subunit A, domain 1"/>
    <property type="match status" value="1"/>
</dbReference>
<dbReference type="PANTHER" id="PTHR10980">
    <property type="entry name" value="RHO GDP-DISSOCIATION INHIBITOR"/>
    <property type="match status" value="1"/>
</dbReference>
<comment type="similarity">
    <text evidence="2">Belongs to the Rho GDI family.</text>
</comment>
<dbReference type="AlphaFoldDB" id="A0AAW1KYS1"/>
<evidence type="ECO:0000256" key="2">
    <source>
        <dbReference type="ARBA" id="ARBA00009758"/>
    </source>
</evidence>
<comment type="subcellular location">
    <subcellularLocation>
        <location evidence="1">Cytoplasm</location>
    </subcellularLocation>
</comment>
<dbReference type="GO" id="GO:0016020">
    <property type="term" value="C:membrane"/>
    <property type="evidence" value="ECO:0007669"/>
    <property type="project" value="TreeGrafter"/>
</dbReference>
<dbReference type="InterPro" id="IPR000406">
    <property type="entry name" value="Rho_GDI"/>
</dbReference>
<proteinExistence type="inferred from homology"/>
<dbReference type="InterPro" id="IPR024792">
    <property type="entry name" value="RhoGDI_dom_sf"/>
</dbReference>
<name>A0AAW1KYS1_SAPOF</name>
<evidence type="ECO:0000313" key="4">
    <source>
        <dbReference type="EMBL" id="KAK9725858.1"/>
    </source>
</evidence>
<keyword evidence="5" id="KW-1185">Reference proteome</keyword>
<comment type="caution">
    <text evidence="4">The sequence shown here is derived from an EMBL/GenBank/DDBJ whole genome shotgun (WGS) entry which is preliminary data.</text>
</comment>
<evidence type="ECO:0000313" key="5">
    <source>
        <dbReference type="Proteomes" id="UP001443914"/>
    </source>
</evidence>
<evidence type="ECO:0008006" key="6">
    <source>
        <dbReference type="Google" id="ProtNLM"/>
    </source>
</evidence>
<dbReference type="Proteomes" id="UP001443914">
    <property type="component" value="Unassembled WGS sequence"/>
</dbReference>
<evidence type="ECO:0000256" key="1">
    <source>
        <dbReference type="ARBA" id="ARBA00004496"/>
    </source>
</evidence>
<dbReference type="PANTHER" id="PTHR10980:SF61">
    <property type="entry name" value="OS01G0913600 PROTEIN"/>
    <property type="match status" value="1"/>
</dbReference>
<accession>A0AAW1KYS1</accession>
<dbReference type="GO" id="GO:0005829">
    <property type="term" value="C:cytosol"/>
    <property type="evidence" value="ECO:0007669"/>
    <property type="project" value="TreeGrafter"/>
</dbReference>
<evidence type="ECO:0000256" key="3">
    <source>
        <dbReference type="ARBA" id="ARBA00022490"/>
    </source>
</evidence>
<dbReference type="SUPFAM" id="SSF81296">
    <property type="entry name" value="E set domains"/>
    <property type="match status" value="1"/>
</dbReference>
<reference evidence="4" key="1">
    <citation type="submission" date="2024-03" db="EMBL/GenBank/DDBJ databases">
        <title>WGS assembly of Saponaria officinalis var. Norfolk2.</title>
        <authorList>
            <person name="Jenkins J."/>
            <person name="Shu S."/>
            <person name="Grimwood J."/>
            <person name="Barry K."/>
            <person name="Goodstein D."/>
            <person name="Schmutz J."/>
            <person name="Leebens-Mack J."/>
            <person name="Osbourn A."/>
        </authorList>
    </citation>
    <scope>NUCLEOTIDE SEQUENCE [LARGE SCALE GENOMIC DNA]</scope>
    <source>
        <strain evidence="4">JIC</strain>
    </source>
</reference>
<dbReference type="GO" id="GO:0007266">
    <property type="term" value="P:Rho protein signal transduction"/>
    <property type="evidence" value="ECO:0007669"/>
    <property type="project" value="InterPro"/>
</dbReference>
<sequence length="248" mass="28587">MSNVVEVTPMLKHSINKSEEKTVDEIESIGFVLRENTDIDFDDYLSKKIEHNENGTKIIKEIHEDENEAGLESIAKLSVDPKFASKTKQNLSKEKQQLPKTIETSFSQERRESEVKIYSMFVISPGIDDIVLPIPFPTTTSKKTLFTLKEGSKYRIKFHLSVSSNTVNNLKYTYLVWKSGLKVNQTKKMVGTFNPREEPYVYEIEEATTPSGFFARGSFLVKSKFVDDEDKCYLDTTYYFDIRKDWGV</sequence>
<keyword evidence="3" id="KW-0963">Cytoplasm</keyword>
<organism evidence="4 5">
    <name type="scientific">Saponaria officinalis</name>
    <name type="common">Common soapwort</name>
    <name type="synonym">Lychnis saponaria</name>
    <dbReference type="NCBI Taxonomy" id="3572"/>
    <lineage>
        <taxon>Eukaryota</taxon>
        <taxon>Viridiplantae</taxon>
        <taxon>Streptophyta</taxon>
        <taxon>Embryophyta</taxon>
        <taxon>Tracheophyta</taxon>
        <taxon>Spermatophyta</taxon>
        <taxon>Magnoliopsida</taxon>
        <taxon>eudicotyledons</taxon>
        <taxon>Gunneridae</taxon>
        <taxon>Pentapetalae</taxon>
        <taxon>Caryophyllales</taxon>
        <taxon>Caryophyllaceae</taxon>
        <taxon>Caryophylleae</taxon>
        <taxon>Saponaria</taxon>
    </lineage>
</organism>
<protein>
    <recommendedName>
        <fullName evidence="6">Rho GDP-dissociation inhibitor</fullName>
    </recommendedName>
</protein>
<dbReference type="InterPro" id="IPR014756">
    <property type="entry name" value="Ig_E-set"/>
</dbReference>
<gene>
    <name evidence="4" type="ORF">RND81_05G174200</name>
</gene>
<dbReference type="GO" id="GO:0005094">
    <property type="term" value="F:Rho GDP-dissociation inhibitor activity"/>
    <property type="evidence" value="ECO:0007669"/>
    <property type="project" value="InterPro"/>
</dbReference>
<dbReference type="EMBL" id="JBDFQZ010000005">
    <property type="protein sequence ID" value="KAK9725858.1"/>
    <property type="molecule type" value="Genomic_DNA"/>
</dbReference>